<feature type="transmembrane region" description="Helical" evidence="6">
    <location>
        <begin position="229"/>
        <end position="248"/>
    </location>
</feature>
<comment type="subcellular location">
    <subcellularLocation>
        <location evidence="1">Cell membrane</location>
        <topology evidence="1">Multi-pass membrane protein</topology>
    </subcellularLocation>
</comment>
<sequence length="798" mass="91188">MLKLFTKDFWDIIARLILRNKIAILVSIIIITIFFSLQWKNMRFTYTEANLLPDDHEVNMTYKNFLKIFGEEGNLIVLGVKDSSLFTVKKLNAWNNLSDSFKKYDEVETVVSIKDLQKLVKDTINEKFVLEPFIKDSISSTEQIAILENDLFKKYPFYDNFLFNKDTRTIRTAIYLKKDIVNTSVRKDFVISVLQPQIEAFEIVHEIDVRVSGMPYIRTLNSQNIVDEIGLFIGAALLVTSLIFFFFFRSFRATLISLVVVCTGVMWTFGIIGLLNYEITVLTALIPPLIIVIGIPNCIFLINKYQREVKLHGNKVKSLQRVITKIGNATLMTNVTTASGFATFMLTESQLLKEFGTVASLSILAIFILCILIIPILYSFLPYPKERHLEHLNRRWVGYFVSWIERIVKRKRIAIYATSVLLLILSFIGIYQIRISGSLIEDMPKNTQFFKDIRFFEEEFNGIMPLEIMVDTKRKKGVLKLSTLKRMNELEELIIETPELSKPISVVSLVKYSKQAYYNGNPKHYQLPTSQENSFILSYAKNSTSNVDLFKNFVDSTGQYARITTFMKDIGTDKMEHIEENVQNKINNVFPKDQYNVTMTGKALVFQKGTKYLVKNLAISLSLAIFLISLFMAYMFRSFKMIVVSLIPNLLPLLITAGLMGYLGVPIKPSTILVFSIAFGISVDDTIHFLAKYRQELQANHWRINKSVYAALRETGVSMFYTSIVLFFGFSVFTISSFGGTVALGGLVSITLLFAMLSNLVLLPSLLLSLERSIANKNVLKEPAINIIPEEEEEDSQY</sequence>
<evidence type="ECO:0000256" key="2">
    <source>
        <dbReference type="ARBA" id="ARBA00022475"/>
    </source>
</evidence>
<dbReference type="RefSeq" id="WP_395437719.1">
    <property type="nucleotide sequence ID" value="NZ_JBAWKC010000002.1"/>
</dbReference>
<keyword evidence="4 6" id="KW-1133">Transmembrane helix</keyword>
<protein>
    <submittedName>
        <fullName evidence="8">Efflux RND transporter permease subunit</fullName>
    </submittedName>
</protein>
<evidence type="ECO:0000313" key="9">
    <source>
        <dbReference type="Proteomes" id="UP001610104"/>
    </source>
</evidence>
<feature type="transmembrane region" description="Helical" evidence="6">
    <location>
        <begin position="281"/>
        <end position="302"/>
    </location>
</feature>
<name>A0ABW7MRN0_9FLAO</name>
<feature type="transmembrane region" description="Helical" evidence="6">
    <location>
        <begin position="643"/>
        <end position="665"/>
    </location>
</feature>
<dbReference type="InterPro" id="IPR050545">
    <property type="entry name" value="Mycobact_MmpL"/>
</dbReference>
<evidence type="ECO:0000259" key="7">
    <source>
        <dbReference type="PROSITE" id="PS50156"/>
    </source>
</evidence>
<keyword evidence="2" id="KW-1003">Cell membrane</keyword>
<evidence type="ECO:0000313" key="8">
    <source>
        <dbReference type="EMBL" id="MFH6768463.1"/>
    </source>
</evidence>
<keyword evidence="5 6" id="KW-0472">Membrane</keyword>
<dbReference type="PANTHER" id="PTHR33406:SF12">
    <property type="entry name" value="BLR2997 PROTEIN"/>
    <property type="match status" value="1"/>
</dbReference>
<feature type="transmembrane region" description="Helical" evidence="6">
    <location>
        <begin position="255"/>
        <end position="275"/>
    </location>
</feature>
<keyword evidence="3 6" id="KW-0812">Transmembrane</keyword>
<evidence type="ECO:0000256" key="1">
    <source>
        <dbReference type="ARBA" id="ARBA00004651"/>
    </source>
</evidence>
<evidence type="ECO:0000256" key="5">
    <source>
        <dbReference type="ARBA" id="ARBA00023136"/>
    </source>
</evidence>
<feature type="transmembrane region" description="Helical" evidence="6">
    <location>
        <begin position="617"/>
        <end position="636"/>
    </location>
</feature>
<keyword evidence="9" id="KW-1185">Reference proteome</keyword>
<dbReference type="EMBL" id="JBAWKC010000002">
    <property type="protein sequence ID" value="MFH6768463.1"/>
    <property type="molecule type" value="Genomic_DNA"/>
</dbReference>
<feature type="transmembrane region" description="Helical" evidence="6">
    <location>
        <begin position="322"/>
        <end position="346"/>
    </location>
</feature>
<organism evidence="8 9">
    <name type="scientific">Gaetbulibacter aquiaggeris</name>
    <dbReference type="NCBI Taxonomy" id="1735373"/>
    <lineage>
        <taxon>Bacteria</taxon>
        <taxon>Pseudomonadati</taxon>
        <taxon>Bacteroidota</taxon>
        <taxon>Flavobacteriia</taxon>
        <taxon>Flavobacteriales</taxon>
        <taxon>Flavobacteriaceae</taxon>
        <taxon>Gaetbulibacter</taxon>
    </lineage>
</organism>
<dbReference type="SUPFAM" id="SSF82866">
    <property type="entry name" value="Multidrug efflux transporter AcrB transmembrane domain"/>
    <property type="match status" value="2"/>
</dbReference>
<feature type="transmembrane region" description="Helical" evidence="6">
    <location>
        <begin position="21"/>
        <end position="39"/>
    </location>
</feature>
<dbReference type="Gene3D" id="1.20.1640.10">
    <property type="entry name" value="Multidrug efflux transporter AcrB transmembrane domain"/>
    <property type="match status" value="2"/>
</dbReference>
<feature type="transmembrane region" description="Helical" evidence="6">
    <location>
        <begin position="671"/>
        <end position="691"/>
    </location>
</feature>
<dbReference type="PROSITE" id="PS50156">
    <property type="entry name" value="SSD"/>
    <property type="match status" value="2"/>
</dbReference>
<reference evidence="8 9" key="1">
    <citation type="submission" date="2024-02" db="EMBL/GenBank/DDBJ databases">
        <title>A Gaetbulibacter species isolated from tidal flats and genomic insights of their niches.</title>
        <authorList>
            <person name="Ye Y."/>
        </authorList>
    </citation>
    <scope>NUCLEOTIDE SEQUENCE [LARGE SCALE GENOMIC DNA]</scope>
    <source>
        <strain evidence="8 9">KEM-8</strain>
    </source>
</reference>
<feature type="domain" description="SSD" evidence="7">
    <location>
        <begin position="255"/>
        <end position="380"/>
    </location>
</feature>
<feature type="transmembrane region" description="Helical" evidence="6">
    <location>
        <begin position="712"/>
        <end position="736"/>
    </location>
</feature>
<proteinExistence type="predicted"/>
<dbReference type="InterPro" id="IPR004869">
    <property type="entry name" value="MMPL_dom"/>
</dbReference>
<dbReference type="Proteomes" id="UP001610104">
    <property type="component" value="Unassembled WGS sequence"/>
</dbReference>
<comment type="caution">
    <text evidence="8">The sequence shown here is derived from an EMBL/GenBank/DDBJ whole genome shotgun (WGS) entry which is preliminary data.</text>
</comment>
<dbReference type="Pfam" id="PF03176">
    <property type="entry name" value="MMPL"/>
    <property type="match status" value="2"/>
</dbReference>
<dbReference type="PANTHER" id="PTHR33406">
    <property type="entry name" value="MEMBRANE PROTEIN MJ1562-RELATED"/>
    <property type="match status" value="1"/>
</dbReference>
<evidence type="ECO:0000256" key="4">
    <source>
        <dbReference type="ARBA" id="ARBA00022989"/>
    </source>
</evidence>
<evidence type="ECO:0000256" key="3">
    <source>
        <dbReference type="ARBA" id="ARBA00022692"/>
    </source>
</evidence>
<gene>
    <name evidence="8" type="ORF">V8G56_06935</name>
</gene>
<feature type="transmembrane region" description="Helical" evidence="6">
    <location>
        <begin position="742"/>
        <end position="768"/>
    </location>
</feature>
<evidence type="ECO:0000256" key="6">
    <source>
        <dbReference type="SAM" id="Phobius"/>
    </source>
</evidence>
<feature type="domain" description="SSD" evidence="7">
    <location>
        <begin position="643"/>
        <end position="769"/>
    </location>
</feature>
<dbReference type="InterPro" id="IPR000731">
    <property type="entry name" value="SSD"/>
</dbReference>
<accession>A0ABW7MRN0</accession>
<feature type="transmembrane region" description="Helical" evidence="6">
    <location>
        <begin position="413"/>
        <end position="433"/>
    </location>
</feature>
<feature type="transmembrane region" description="Helical" evidence="6">
    <location>
        <begin position="358"/>
        <end position="381"/>
    </location>
</feature>